<organism evidence="2 3">
    <name type="scientific">Methylomonas koyamae</name>
    <dbReference type="NCBI Taxonomy" id="702114"/>
    <lineage>
        <taxon>Bacteria</taxon>
        <taxon>Pseudomonadati</taxon>
        <taxon>Pseudomonadota</taxon>
        <taxon>Gammaproteobacteria</taxon>
        <taxon>Methylococcales</taxon>
        <taxon>Methylococcaceae</taxon>
        <taxon>Methylomonas</taxon>
    </lineage>
</organism>
<dbReference type="AlphaFoldDB" id="A0A177NRN3"/>
<proteinExistence type="predicted"/>
<evidence type="ECO:0000313" key="3">
    <source>
        <dbReference type="Proteomes" id="UP000077628"/>
    </source>
</evidence>
<comment type="caution">
    <text evidence="2">The sequence shown here is derived from an EMBL/GenBank/DDBJ whole genome shotgun (WGS) entry which is preliminary data.</text>
</comment>
<dbReference type="STRING" id="702114.A1355_02920"/>
<feature type="transmembrane region" description="Helical" evidence="1">
    <location>
        <begin position="45"/>
        <end position="64"/>
    </location>
</feature>
<accession>A0A177NRN3</accession>
<keyword evidence="1" id="KW-0472">Membrane</keyword>
<evidence type="ECO:0000256" key="1">
    <source>
        <dbReference type="SAM" id="Phobius"/>
    </source>
</evidence>
<sequence length="74" mass="8160">MRQSPEAEAPHYVNVAYRAALMYAFSAQLLTVFAALSAFPDWVNTVAVIPPLLFFAIAIIHYPLCTIGANHPQQ</sequence>
<dbReference type="Proteomes" id="UP000077628">
    <property type="component" value="Unassembled WGS sequence"/>
</dbReference>
<dbReference type="EMBL" id="LUUK01000134">
    <property type="protein sequence ID" value="OAI20532.1"/>
    <property type="molecule type" value="Genomic_DNA"/>
</dbReference>
<keyword evidence="3" id="KW-1185">Reference proteome</keyword>
<gene>
    <name evidence="2" type="ORF">A1355_02920</name>
</gene>
<feature type="transmembrane region" description="Helical" evidence="1">
    <location>
        <begin position="20"/>
        <end position="39"/>
    </location>
</feature>
<keyword evidence="1" id="KW-1133">Transmembrane helix</keyword>
<reference evidence="3" key="1">
    <citation type="submission" date="2016-03" db="EMBL/GenBank/DDBJ databases">
        <authorList>
            <person name="Heylen K."/>
            <person name="De Vos P."/>
            <person name="Vekeman B."/>
        </authorList>
    </citation>
    <scope>NUCLEOTIDE SEQUENCE [LARGE SCALE GENOMIC DNA]</scope>
    <source>
        <strain evidence="3">R-45383</strain>
    </source>
</reference>
<protein>
    <submittedName>
        <fullName evidence="2">Uncharacterized protein</fullName>
    </submittedName>
</protein>
<keyword evidence="1" id="KW-0812">Transmembrane</keyword>
<name>A0A177NRN3_9GAMM</name>
<evidence type="ECO:0000313" key="2">
    <source>
        <dbReference type="EMBL" id="OAI20532.1"/>
    </source>
</evidence>